<protein>
    <submittedName>
        <fullName evidence="1">Uncharacterized protein</fullName>
    </submittedName>
</protein>
<dbReference type="AlphaFoldDB" id="A0A2A2D4Z0"/>
<keyword evidence="2" id="KW-1185">Reference proteome</keyword>
<evidence type="ECO:0000313" key="2">
    <source>
        <dbReference type="Proteomes" id="UP000218944"/>
    </source>
</evidence>
<dbReference type="EMBL" id="NSJV01000442">
    <property type="protein sequence ID" value="PAU46585.1"/>
    <property type="molecule type" value="Genomic_DNA"/>
</dbReference>
<sequence length="72" mass="7941">MDIAQRVTRLTELVNALLAEHEQEVGRPPAGAEEIRAALREVAEIPEYARGLRVSGRRAGYADASASRRRGR</sequence>
<gene>
    <name evidence="1" type="ORF">CK936_23320</name>
</gene>
<name>A0A2A2D4Z0_9ACTN</name>
<reference evidence="1 2" key="1">
    <citation type="submission" date="2017-08" db="EMBL/GenBank/DDBJ databases">
        <title>Genome sequence of Streptomyces albireticuli NRRL B-1670.</title>
        <authorList>
            <person name="Graham D.E."/>
            <person name="Mahan K.M."/>
            <person name="Klingeman D.M."/>
            <person name="Hettich R.L."/>
            <person name="Parry R.J."/>
            <person name="Spain J.C."/>
        </authorList>
    </citation>
    <scope>NUCLEOTIDE SEQUENCE [LARGE SCALE GENOMIC DNA]</scope>
    <source>
        <strain evidence="1 2">NRRL B-1670</strain>
    </source>
</reference>
<proteinExistence type="predicted"/>
<dbReference type="Proteomes" id="UP000218944">
    <property type="component" value="Unassembled WGS sequence"/>
</dbReference>
<accession>A0A2A2D4Z0</accession>
<comment type="caution">
    <text evidence="1">The sequence shown here is derived from an EMBL/GenBank/DDBJ whole genome shotgun (WGS) entry which is preliminary data.</text>
</comment>
<organism evidence="1 2">
    <name type="scientific">Streptomyces albireticuli</name>
    <dbReference type="NCBI Taxonomy" id="1940"/>
    <lineage>
        <taxon>Bacteria</taxon>
        <taxon>Bacillati</taxon>
        <taxon>Actinomycetota</taxon>
        <taxon>Actinomycetes</taxon>
        <taxon>Kitasatosporales</taxon>
        <taxon>Streptomycetaceae</taxon>
        <taxon>Streptomyces</taxon>
    </lineage>
</organism>
<evidence type="ECO:0000313" key="1">
    <source>
        <dbReference type="EMBL" id="PAU46585.1"/>
    </source>
</evidence>